<dbReference type="EMBL" id="RQGT01000066">
    <property type="protein sequence ID" value="TGM16931.1"/>
    <property type="molecule type" value="Genomic_DNA"/>
</dbReference>
<keyword evidence="2" id="KW-1185">Reference proteome</keyword>
<organism evidence="1 2">
    <name type="scientific">Leptospira stimsonii</name>
    <dbReference type="NCBI Taxonomy" id="2202203"/>
    <lineage>
        <taxon>Bacteria</taxon>
        <taxon>Pseudomonadati</taxon>
        <taxon>Spirochaetota</taxon>
        <taxon>Spirochaetia</taxon>
        <taxon>Leptospirales</taxon>
        <taxon>Leptospiraceae</taxon>
        <taxon>Leptospira</taxon>
    </lineage>
</organism>
<reference evidence="2" key="1">
    <citation type="journal article" date="2019" name="PLoS Negl. Trop. Dis.">
        <title>Revisiting the worldwide diversity of Leptospira species in the environment.</title>
        <authorList>
            <person name="Vincent A.T."/>
            <person name="Schiettekatte O."/>
            <person name="Bourhy P."/>
            <person name="Veyrier F.J."/>
            <person name="Picardeau M."/>
        </authorList>
    </citation>
    <scope>NUCLEOTIDE SEQUENCE [LARGE SCALE GENOMIC DNA]</scope>
    <source>
        <strain evidence="2">201702407</strain>
    </source>
</reference>
<comment type="caution">
    <text evidence="1">The sequence shown here is derived from an EMBL/GenBank/DDBJ whole genome shotgun (WGS) entry which is preliminary data.</text>
</comment>
<dbReference type="Proteomes" id="UP000297422">
    <property type="component" value="Unassembled WGS sequence"/>
</dbReference>
<accession>A0ABY2N4U3</accession>
<name>A0ABY2N4U3_9LEPT</name>
<evidence type="ECO:0008006" key="3">
    <source>
        <dbReference type="Google" id="ProtNLM"/>
    </source>
</evidence>
<evidence type="ECO:0000313" key="1">
    <source>
        <dbReference type="EMBL" id="TGM16931.1"/>
    </source>
</evidence>
<proteinExistence type="predicted"/>
<gene>
    <name evidence="1" type="ORF">EHQ90_08515</name>
</gene>
<evidence type="ECO:0000313" key="2">
    <source>
        <dbReference type="Proteomes" id="UP000297422"/>
    </source>
</evidence>
<protein>
    <recommendedName>
        <fullName evidence="3">Transposase</fullName>
    </recommendedName>
</protein>
<sequence>MENYKALSKIKKEYPPYWVSSVCKSLRTRHRTIDKRINSKFYSKPRTWKICVEYNAQKLRRLHAKDGGQRKENNKPWKAYAIYQKEKLSRKFDENSLWKRFENRMLKKIINHNFPKERDTLWHWFFQVQRRKLEIIHPTLNDRPKDYRNRFASRQIEKLNFLYTKKKPENIEWRFWWLAQQRKLHNRYRGILGVKNKHKIKANPNWY</sequence>
<dbReference type="RefSeq" id="WP_135684748.1">
    <property type="nucleotide sequence ID" value="NZ_RQEQ01000013.1"/>
</dbReference>